<evidence type="ECO:0000256" key="1">
    <source>
        <dbReference type="SAM" id="SignalP"/>
    </source>
</evidence>
<comment type="caution">
    <text evidence="2">The sequence shown here is derived from an EMBL/GenBank/DDBJ whole genome shotgun (WGS) entry which is preliminary data.</text>
</comment>
<proteinExistence type="predicted"/>
<feature type="chain" id="PRO_5045458851" description="Sensor of ECF-type sigma factor" evidence="1">
    <location>
        <begin position="24"/>
        <end position="150"/>
    </location>
</feature>
<gene>
    <name evidence="2" type="ORF">ACFS1K_10360</name>
</gene>
<keyword evidence="3" id="KW-1185">Reference proteome</keyword>
<accession>A0ABW5VJM7</accession>
<evidence type="ECO:0000313" key="2">
    <source>
        <dbReference type="EMBL" id="MFD2790166.1"/>
    </source>
</evidence>
<organism evidence="2 3">
    <name type="scientific">Arenibacter antarcticus</name>
    <dbReference type="NCBI Taxonomy" id="2040469"/>
    <lineage>
        <taxon>Bacteria</taxon>
        <taxon>Pseudomonadati</taxon>
        <taxon>Bacteroidota</taxon>
        <taxon>Flavobacteriia</taxon>
        <taxon>Flavobacteriales</taxon>
        <taxon>Flavobacteriaceae</taxon>
        <taxon>Arenibacter</taxon>
    </lineage>
</organism>
<dbReference type="Proteomes" id="UP001597532">
    <property type="component" value="Unassembled WGS sequence"/>
</dbReference>
<keyword evidence="1" id="KW-0732">Signal</keyword>
<dbReference type="EMBL" id="JBHUOK010000030">
    <property type="protein sequence ID" value="MFD2790166.1"/>
    <property type="molecule type" value="Genomic_DNA"/>
</dbReference>
<evidence type="ECO:0008006" key="4">
    <source>
        <dbReference type="Google" id="ProtNLM"/>
    </source>
</evidence>
<protein>
    <recommendedName>
        <fullName evidence="4">Sensor of ECF-type sigma factor</fullName>
    </recommendedName>
</protein>
<reference evidence="3" key="1">
    <citation type="journal article" date="2019" name="Int. J. Syst. Evol. Microbiol.">
        <title>The Global Catalogue of Microorganisms (GCM) 10K type strain sequencing project: providing services to taxonomists for standard genome sequencing and annotation.</title>
        <authorList>
            <consortium name="The Broad Institute Genomics Platform"/>
            <consortium name="The Broad Institute Genome Sequencing Center for Infectious Disease"/>
            <person name="Wu L."/>
            <person name="Ma J."/>
        </authorList>
    </citation>
    <scope>NUCLEOTIDE SEQUENCE [LARGE SCALE GENOMIC DNA]</scope>
    <source>
        <strain evidence="3">KCTC 52924</strain>
    </source>
</reference>
<dbReference type="RefSeq" id="WP_251805812.1">
    <property type="nucleotide sequence ID" value="NZ_CP166679.1"/>
</dbReference>
<name>A0ABW5VJM7_9FLAO</name>
<sequence>MMIRKNYIILAVFWLMATLSVSAQGKPDWDKIKSYKIAFITERLNLTPKEAQDFWPLYNEYEAQKIALHRREHSKIKEKIKNLDALSAAEASDLLKQMGKLEEDKYRAEKAYIEKVSNTISAKKAIVLLRSEEDFKRQLIKQYRQKRGEK</sequence>
<feature type="signal peptide" evidence="1">
    <location>
        <begin position="1"/>
        <end position="23"/>
    </location>
</feature>
<evidence type="ECO:0000313" key="3">
    <source>
        <dbReference type="Proteomes" id="UP001597532"/>
    </source>
</evidence>